<dbReference type="VEuPathDB" id="VectorBase:SCAU003833"/>
<feature type="domain" description="C2H2-type" evidence="9">
    <location>
        <begin position="718"/>
        <end position="746"/>
    </location>
</feature>
<feature type="compositionally biased region" description="Basic and acidic residues" evidence="8">
    <location>
        <begin position="394"/>
        <end position="407"/>
    </location>
</feature>
<evidence type="ECO:0000313" key="11">
    <source>
        <dbReference type="Proteomes" id="UP000095300"/>
    </source>
</evidence>
<dbReference type="SUPFAM" id="SSF57667">
    <property type="entry name" value="beta-beta-alpha zinc fingers"/>
    <property type="match status" value="4"/>
</dbReference>
<dbReference type="SUPFAM" id="SSF57716">
    <property type="entry name" value="Glucocorticoid receptor-like (DNA-binding domain)"/>
    <property type="match status" value="1"/>
</dbReference>
<gene>
    <name evidence="10" type="primary">106092384</name>
</gene>
<dbReference type="GO" id="GO:0000981">
    <property type="term" value="F:DNA-binding transcription factor activity, RNA polymerase II-specific"/>
    <property type="evidence" value="ECO:0007669"/>
    <property type="project" value="TreeGrafter"/>
</dbReference>
<proteinExistence type="inferred from homology"/>
<feature type="domain" description="C2H2-type" evidence="9">
    <location>
        <begin position="630"/>
        <end position="653"/>
    </location>
</feature>
<feature type="domain" description="C2H2-type" evidence="9">
    <location>
        <begin position="511"/>
        <end position="539"/>
    </location>
</feature>
<dbReference type="GO" id="GO:0000978">
    <property type="term" value="F:RNA polymerase II cis-regulatory region sequence-specific DNA binding"/>
    <property type="evidence" value="ECO:0007669"/>
    <property type="project" value="TreeGrafter"/>
</dbReference>
<feature type="region of interest" description="Disordered" evidence="8">
    <location>
        <begin position="321"/>
        <end position="410"/>
    </location>
</feature>
<dbReference type="GO" id="GO:0005634">
    <property type="term" value="C:nucleus"/>
    <property type="evidence" value="ECO:0007669"/>
    <property type="project" value="InterPro"/>
</dbReference>
<sequence>MDMCLLCLELRHETVECIYVASEIWHVENIEQVIEQHFWPIETIHSHSWICSACWFVLKEFHNFYIRIEEAHVDLTLTMNAMNSPLHLQPEMIPNEEAANKNLEKSIKGLDIFINLEDLNNVLTTQQHSESENQYITLPDNLMTLRPLNGSPSGVGQTEEHLHGGIQSTKENRKNENVGIQQANTLLDKNILPSREVEDSNCPEINEIHKVTAENLSEIVQTHSCEPNRDMELPLCKNVIEHSTVDSMSSGANDEEPIIDGEKPRKRLKDPLKRPLFTKIRKIPRITIAAKQTLENVEESKHKRFNILNTNNKEVERKATDFTNDLALNSPNDKVRSNNENKPIMEQSVTTKHCKDTSTEGNQSHETPLPKSSEPNKLDTPKVSVCYNTRSKTKNNETKTEFPKDLEMPVDDTLQYRADSNSDNPSDPEILSALDKCKVRLSTHEYDDFLAKNFKIICDLCHEEVKTFSELRKHFKAMHKKQAYVLCCNKKFMRRSPLVEHIRWHCQPSEFTCKYCDKVMSNRRTLDLHQRHVHEKKFAKHTCDICGRSFASSNVLKNHKMIHLSEEERKYRCDNCGKKYGSETLLHNHVRAVHLAKYIKVCDICGRKIRSRDVFERHMLTHKGLTLSTYSCDICGYRVTGKSALRRHKMSKHPLGGVVEYKCHLCPKIMNSLMTLRRHVRYKHETGRNFKCTMCRKDFKRRSSLREHMATHTKDPLYKCPYCPLKFNSNANMHKHRKKDHPLEWLEDRRAKYSGKVPPDHIHPCTLPLELQPTIDDNEQLPT</sequence>
<dbReference type="PROSITE" id="PS50157">
    <property type="entry name" value="ZINC_FINGER_C2H2_2"/>
    <property type="match status" value="7"/>
</dbReference>
<keyword evidence="11" id="KW-1185">Reference proteome</keyword>
<dbReference type="PANTHER" id="PTHR24388">
    <property type="entry name" value="ZINC FINGER PROTEIN"/>
    <property type="match status" value="1"/>
</dbReference>
<evidence type="ECO:0000256" key="1">
    <source>
        <dbReference type="ARBA" id="ARBA00022723"/>
    </source>
</evidence>
<dbReference type="FunFam" id="3.30.160.60:FF:000446">
    <property type="entry name" value="Zinc finger protein"/>
    <property type="match status" value="1"/>
</dbReference>
<keyword evidence="4" id="KW-0862">Zinc</keyword>
<keyword evidence="5" id="KW-0539">Nucleus</keyword>
<evidence type="ECO:0000259" key="9">
    <source>
        <dbReference type="PROSITE" id="PS50157"/>
    </source>
</evidence>
<evidence type="ECO:0000256" key="2">
    <source>
        <dbReference type="ARBA" id="ARBA00022737"/>
    </source>
</evidence>
<evidence type="ECO:0000256" key="4">
    <source>
        <dbReference type="ARBA" id="ARBA00022833"/>
    </source>
</evidence>
<feature type="domain" description="C2H2-type" evidence="9">
    <location>
        <begin position="690"/>
        <end position="717"/>
    </location>
</feature>
<dbReference type="Gene3D" id="3.30.160.60">
    <property type="entry name" value="Classic Zinc Finger"/>
    <property type="match status" value="5"/>
</dbReference>
<dbReference type="PANTHER" id="PTHR24388:SF104">
    <property type="entry name" value="AT-RICH BINDING PROTEIN-RELATED"/>
    <property type="match status" value="1"/>
</dbReference>
<feature type="domain" description="C2H2-type" evidence="9">
    <location>
        <begin position="571"/>
        <end position="599"/>
    </location>
</feature>
<dbReference type="OrthoDB" id="3565419at2759"/>
<feature type="domain" description="C2H2-type" evidence="9">
    <location>
        <begin position="541"/>
        <end position="568"/>
    </location>
</feature>
<dbReference type="STRING" id="35570.A0A1I8P109"/>
<dbReference type="Gene3D" id="3.40.1800.20">
    <property type="match status" value="1"/>
</dbReference>
<dbReference type="KEGG" id="scac:106092384"/>
<dbReference type="Pfam" id="PF00096">
    <property type="entry name" value="zf-C2H2"/>
    <property type="match status" value="4"/>
</dbReference>
<dbReference type="InterPro" id="IPR012934">
    <property type="entry name" value="Znf_AD"/>
</dbReference>
<dbReference type="InterPro" id="IPR050527">
    <property type="entry name" value="Snail/Krueppel_Znf"/>
</dbReference>
<evidence type="ECO:0000256" key="6">
    <source>
        <dbReference type="ARBA" id="ARBA00037948"/>
    </source>
</evidence>
<dbReference type="PROSITE" id="PS00028">
    <property type="entry name" value="ZINC_FINGER_C2H2_1"/>
    <property type="match status" value="8"/>
</dbReference>
<keyword evidence="1" id="KW-0479">Metal-binding</keyword>
<dbReference type="EnsemblMetazoa" id="SCAU003833-RA">
    <property type="protein sequence ID" value="SCAU003833-PA"/>
    <property type="gene ID" value="SCAU003833"/>
</dbReference>
<dbReference type="Proteomes" id="UP000095300">
    <property type="component" value="Unassembled WGS sequence"/>
</dbReference>
<evidence type="ECO:0000256" key="3">
    <source>
        <dbReference type="ARBA" id="ARBA00022771"/>
    </source>
</evidence>
<dbReference type="GO" id="GO:0008270">
    <property type="term" value="F:zinc ion binding"/>
    <property type="evidence" value="ECO:0007669"/>
    <property type="project" value="UniProtKB-KW"/>
</dbReference>
<evidence type="ECO:0000256" key="8">
    <source>
        <dbReference type="SAM" id="MobiDB-lite"/>
    </source>
</evidence>
<dbReference type="InterPro" id="IPR036236">
    <property type="entry name" value="Znf_C2H2_sf"/>
</dbReference>
<comment type="similarity">
    <text evidence="6">Belongs to the snail C2H2-type zinc-finger protein family.</text>
</comment>
<organism evidence="10 11">
    <name type="scientific">Stomoxys calcitrans</name>
    <name type="common">Stable fly</name>
    <name type="synonym">Conops calcitrans</name>
    <dbReference type="NCBI Taxonomy" id="35570"/>
    <lineage>
        <taxon>Eukaryota</taxon>
        <taxon>Metazoa</taxon>
        <taxon>Ecdysozoa</taxon>
        <taxon>Arthropoda</taxon>
        <taxon>Hexapoda</taxon>
        <taxon>Insecta</taxon>
        <taxon>Pterygota</taxon>
        <taxon>Neoptera</taxon>
        <taxon>Endopterygota</taxon>
        <taxon>Diptera</taxon>
        <taxon>Brachycera</taxon>
        <taxon>Muscomorpha</taxon>
        <taxon>Muscoidea</taxon>
        <taxon>Muscidae</taxon>
        <taxon>Stomoxys</taxon>
    </lineage>
</organism>
<reference evidence="10" key="1">
    <citation type="submission" date="2020-05" db="UniProtKB">
        <authorList>
            <consortium name="EnsemblMetazoa"/>
        </authorList>
    </citation>
    <scope>IDENTIFICATION</scope>
    <source>
        <strain evidence="10">USDA</strain>
    </source>
</reference>
<keyword evidence="3 7" id="KW-0863">Zinc-finger</keyword>
<accession>A0A1I8P109</accession>
<dbReference type="InterPro" id="IPR013087">
    <property type="entry name" value="Znf_C2H2_type"/>
</dbReference>
<dbReference type="SMART" id="SM00355">
    <property type="entry name" value="ZnF_C2H2"/>
    <property type="match status" value="9"/>
</dbReference>
<dbReference type="AlphaFoldDB" id="A0A1I8P109"/>
<feature type="domain" description="C2H2-type" evidence="9">
    <location>
        <begin position="661"/>
        <end position="689"/>
    </location>
</feature>
<protein>
    <recommendedName>
        <fullName evidence="9">C2H2-type domain-containing protein</fullName>
    </recommendedName>
</protein>
<feature type="compositionally biased region" description="Polar residues" evidence="8">
    <location>
        <begin position="321"/>
        <end position="332"/>
    </location>
</feature>
<dbReference type="SMART" id="SM00868">
    <property type="entry name" value="zf-AD"/>
    <property type="match status" value="2"/>
</dbReference>
<keyword evidence="2" id="KW-0677">Repeat</keyword>
<evidence type="ECO:0000256" key="5">
    <source>
        <dbReference type="ARBA" id="ARBA00023242"/>
    </source>
</evidence>
<evidence type="ECO:0000256" key="7">
    <source>
        <dbReference type="PROSITE-ProRule" id="PRU00042"/>
    </source>
</evidence>
<name>A0A1I8P109_STOCA</name>
<dbReference type="FunFam" id="3.30.160.60:FF:000100">
    <property type="entry name" value="Zinc finger 45-like"/>
    <property type="match status" value="1"/>
</dbReference>
<evidence type="ECO:0000313" key="10">
    <source>
        <dbReference type="EnsemblMetazoa" id="SCAU003833-PA"/>
    </source>
</evidence>